<accession>A0A6J5DGE6</accession>
<dbReference type="EMBL" id="CADIKH010000007">
    <property type="protein sequence ID" value="CAB3752524.1"/>
    <property type="molecule type" value="Genomic_DNA"/>
</dbReference>
<organism evidence="3 4">
    <name type="scientific">Paraburkholderia humisilvae</name>
    <dbReference type="NCBI Taxonomy" id="627669"/>
    <lineage>
        <taxon>Bacteria</taxon>
        <taxon>Pseudomonadati</taxon>
        <taxon>Pseudomonadota</taxon>
        <taxon>Betaproteobacteria</taxon>
        <taxon>Burkholderiales</taxon>
        <taxon>Burkholderiaceae</taxon>
        <taxon>Paraburkholderia</taxon>
    </lineage>
</organism>
<dbReference type="RefSeq" id="WP_175226111.1">
    <property type="nucleotide sequence ID" value="NZ_CADIKH010000007.1"/>
</dbReference>
<evidence type="ECO:0000256" key="1">
    <source>
        <dbReference type="SAM" id="SignalP"/>
    </source>
</evidence>
<evidence type="ECO:0000313" key="3">
    <source>
        <dbReference type="EMBL" id="CAB3752524.1"/>
    </source>
</evidence>
<keyword evidence="4" id="KW-1185">Reference proteome</keyword>
<evidence type="ECO:0000259" key="2">
    <source>
        <dbReference type="Pfam" id="PF07007"/>
    </source>
</evidence>
<sequence>MIRHTNILLPLLLVPVLAVAQSRYSGDFDFQDFQSSKMYFSNFTAAQVEHLCMTGEHASNEDLEQCEHRKFERADLKLNTQLRAMKSLVDNSDKFVKEYGEKPLSAPYFLKAQRSWIEYRNNECYTETYMMGQAVERYIRFWNCMATMTNNRINEIKQYIKDWGGS</sequence>
<dbReference type="Gene3D" id="1.20.1270.180">
    <property type="match status" value="1"/>
</dbReference>
<gene>
    <name evidence="3" type="ORF">LMG29542_01792</name>
</gene>
<dbReference type="InterPro" id="IPR009739">
    <property type="entry name" value="LprI-like_N"/>
</dbReference>
<feature type="domain" description="Lysozyme inhibitor LprI-like N-terminal" evidence="2">
    <location>
        <begin position="52"/>
        <end position="155"/>
    </location>
</feature>
<protein>
    <recommendedName>
        <fullName evidence="2">Lysozyme inhibitor LprI-like N-terminal domain-containing protein</fullName>
    </recommendedName>
</protein>
<dbReference type="Proteomes" id="UP000494363">
    <property type="component" value="Unassembled WGS sequence"/>
</dbReference>
<dbReference type="AlphaFoldDB" id="A0A6J5DGE6"/>
<dbReference type="Pfam" id="PF07007">
    <property type="entry name" value="LprI"/>
    <property type="match status" value="1"/>
</dbReference>
<feature type="signal peptide" evidence="1">
    <location>
        <begin position="1"/>
        <end position="20"/>
    </location>
</feature>
<name>A0A6J5DGE6_9BURK</name>
<reference evidence="3 4" key="1">
    <citation type="submission" date="2020-04" db="EMBL/GenBank/DDBJ databases">
        <authorList>
            <person name="De Canck E."/>
        </authorList>
    </citation>
    <scope>NUCLEOTIDE SEQUENCE [LARGE SCALE GENOMIC DNA]</scope>
    <source>
        <strain evidence="3 4">LMG 29542</strain>
    </source>
</reference>
<keyword evidence="1" id="KW-0732">Signal</keyword>
<proteinExistence type="predicted"/>
<evidence type="ECO:0000313" key="4">
    <source>
        <dbReference type="Proteomes" id="UP000494363"/>
    </source>
</evidence>
<feature type="chain" id="PRO_5027032141" description="Lysozyme inhibitor LprI-like N-terminal domain-containing protein" evidence="1">
    <location>
        <begin position="21"/>
        <end position="166"/>
    </location>
</feature>